<dbReference type="Pfam" id="PF22725">
    <property type="entry name" value="GFO_IDH_MocA_C3"/>
    <property type="match status" value="1"/>
</dbReference>
<dbReference type="AlphaFoldDB" id="A0A266Q8V5"/>
<evidence type="ECO:0000259" key="2">
    <source>
        <dbReference type="Pfam" id="PF01408"/>
    </source>
</evidence>
<sequence length="331" mass="36162">MNSNKIIRWGIIGVGSVCEVKSGPGFYKNPNSQLLAVMRRDLEKARDFAARHKVPLWYDNADALLNNPDIDAVYIATPPAQHKDYALAALAAGKDVYIEKPVTLNADECKQLIAAAAQSNNKVCVAHYRRALPFFVHIGELLRAGAIGTPLLARIEMLRPAPETPYSDDNWRLNPAVSGGGLFHDLAPHQLDLLLHWFGGVQTASGIALNQRQLSAADDLVQGWAQLASGLVVQGRWHFALAPMHKRDQGEIIGTLGSIHFSFFGDATLQLIDSNGERTITLSHPEHVQQPLIAQVNDYFRGNGANPCSLQDALAVMELMDCFSQTTKQAG</sequence>
<proteinExistence type="predicted"/>
<dbReference type="GO" id="GO:0016491">
    <property type="term" value="F:oxidoreductase activity"/>
    <property type="evidence" value="ECO:0007669"/>
    <property type="project" value="UniProtKB-KW"/>
</dbReference>
<dbReference type="PANTHER" id="PTHR43818:SF11">
    <property type="entry name" value="BCDNA.GH03377"/>
    <property type="match status" value="1"/>
</dbReference>
<gene>
    <name evidence="4" type="ORF">CBP51_04410</name>
</gene>
<dbReference type="Gene3D" id="3.40.50.720">
    <property type="entry name" value="NAD(P)-binding Rossmann-like Domain"/>
    <property type="match status" value="1"/>
</dbReference>
<feature type="domain" description="Gfo/Idh/MocA-like oxidoreductase N-terminal" evidence="2">
    <location>
        <begin position="7"/>
        <end position="127"/>
    </location>
</feature>
<name>A0A266Q8V5_9GAMM</name>
<evidence type="ECO:0000256" key="1">
    <source>
        <dbReference type="ARBA" id="ARBA00023002"/>
    </source>
</evidence>
<dbReference type="InterPro" id="IPR055170">
    <property type="entry name" value="GFO_IDH_MocA-like_dom"/>
</dbReference>
<dbReference type="SUPFAM" id="SSF51735">
    <property type="entry name" value="NAD(P)-binding Rossmann-fold domains"/>
    <property type="match status" value="1"/>
</dbReference>
<dbReference type="Pfam" id="PF01408">
    <property type="entry name" value="GFO_IDH_MocA"/>
    <property type="match status" value="1"/>
</dbReference>
<organism evidence="4 5">
    <name type="scientific">Cellvibrio mixtus</name>
    <dbReference type="NCBI Taxonomy" id="39650"/>
    <lineage>
        <taxon>Bacteria</taxon>
        <taxon>Pseudomonadati</taxon>
        <taxon>Pseudomonadota</taxon>
        <taxon>Gammaproteobacteria</taxon>
        <taxon>Cellvibrionales</taxon>
        <taxon>Cellvibrionaceae</taxon>
        <taxon>Cellvibrio</taxon>
    </lineage>
</organism>
<dbReference type="InterPro" id="IPR036291">
    <property type="entry name" value="NAD(P)-bd_dom_sf"/>
</dbReference>
<dbReference type="InterPro" id="IPR050463">
    <property type="entry name" value="Gfo/Idh/MocA_oxidrdct_glycsds"/>
</dbReference>
<dbReference type="Gene3D" id="3.30.360.10">
    <property type="entry name" value="Dihydrodipicolinate Reductase, domain 2"/>
    <property type="match status" value="1"/>
</dbReference>
<protein>
    <submittedName>
        <fullName evidence="4">Oxidoreductase</fullName>
    </submittedName>
</protein>
<keyword evidence="1" id="KW-0560">Oxidoreductase</keyword>
<evidence type="ECO:0000313" key="5">
    <source>
        <dbReference type="Proteomes" id="UP000216101"/>
    </source>
</evidence>
<accession>A0A266Q8V5</accession>
<feature type="domain" description="GFO/IDH/MocA-like oxidoreductase" evidence="3">
    <location>
        <begin position="136"/>
        <end position="259"/>
    </location>
</feature>
<comment type="caution">
    <text evidence="4">The sequence shown here is derived from an EMBL/GenBank/DDBJ whole genome shotgun (WGS) entry which is preliminary data.</text>
</comment>
<dbReference type="PANTHER" id="PTHR43818">
    <property type="entry name" value="BCDNA.GH03377"/>
    <property type="match status" value="1"/>
</dbReference>
<dbReference type="InterPro" id="IPR000683">
    <property type="entry name" value="Gfo/Idh/MocA-like_OxRdtase_N"/>
</dbReference>
<dbReference type="RefSeq" id="WP_094983982.1">
    <property type="nucleotide sequence ID" value="NZ_NHNI01000001.1"/>
</dbReference>
<dbReference type="GO" id="GO:0000166">
    <property type="term" value="F:nucleotide binding"/>
    <property type="evidence" value="ECO:0007669"/>
    <property type="project" value="InterPro"/>
</dbReference>
<dbReference type="EMBL" id="NHNI01000001">
    <property type="protein sequence ID" value="OZY86275.1"/>
    <property type="molecule type" value="Genomic_DNA"/>
</dbReference>
<reference evidence="5" key="1">
    <citation type="submission" date="2017-05" db="EMBL/GenBank/DDBJ databases">
        <authorList>
            <person name="Barney B.M."/>
        </authorList>
    </citation>
    <scope>NUCLEOTIDE SEQUENCE [LARGE SCALE GENOMIC DNA]</scope>
    <source>
        <strain evidence="5">PSBB022</strain>
    </source>
</reference>
<dbReference type="Proteomes" id="UP000216101">
    <property type="component" value="Unassembled WGS sequence"/>
</dbReference>
<dbReference type="SUPFAM" id="SSF55347">
    <property type="entry name" value="Glyceraldehyde-3-phosphate dehydrogenase-like, C-terminal domain"/>
    <property type="match status" value="1"/>
</dbReference>
<evidence type="ECO:0000259" key="3">
    <source>
        <dbReference type="Pfam" id="PF22725"/>
    </source>
</evidence>
<keyword evidence="5" id="KW-1185">Reference proteome</keyword>
<evidence type="ECO:0000313" key="4">
    <source>
        <dbReference type="EMBL" id="OZY86275.1"/>
    </source>
</evidence>